<dbReference type="InterPro" id="IPR029058">
    <property type="entry name" value="AB_hydrolase_fold"/>
</dbReference>
<reference evidence="2 3" key="1">
    <citation type="submission" date="2023-07" db="EMBL/GenBank/DDBJ databases">
        <title>Comparative genomics of wheat-associated soil bacteria to identify genetic determinants of phenazine resistance.</title>
        <authorList>
            <person name="Mouncey N."/>
        </authorList>
    </citation>
    <scope>NUCLEOTIDE SEQUENCE [LARGE SCALE GENOMIC DNA]</scope>
    <source>
        <strain evidence="2 3">W4I11</strain>
    </source>
</reference>
<evidence type="ECO:0000313" key="2">
    <source>
        <dbReference type="EMBL" id="MDQ0996452.1"/>
    </source>
</evidence>
<dbReference type="EMBL" id="JAUSZT010000003">
    <property type="protein sequence ID" value="MDQ0996452.1"/>
    <property type="molecule type" value="Genomic_DNA"/>
</dbReference>
<feature type="domain" description="Serine aminopeptidase S33" evidence="1">
    <location>
        <begin position="27"/>
        <end position="291"/>
    </location>
</feature>
<organism evidence="2 3">
    <name type="scientific">Phyllobacterium ifriqiyense</name>
    <dbReference type="NCBI Taxonomy" id="314238"/>
    <lineage>
        <taxon>Bacteria</taxon>
        <taxon>Pseudomonadati</taxon>
        <taxon>Pseudomonadota</taxon>
        <taxon>Alphaproteobacteria</taxon>
        <taxon>Hyphomicrobiales</taxon>
        <taxon>Phyllobacteriaceae</taxon>
        <taxon>Phyllobacterium</taxon>
    </lineage>
</organism>
<evidence type="ECO:0000313" key="3">
    <source>
        <dbReference type="Proteomes" id="UP001237780"/>
    </source>
</evidence>
<proteinExistence type="predicted"/>
<dbReference type="Pfam" id="PF12146">
    <property type="entry name" value="Hydrolase_4"/>
    <property type="match status" value="1"/>
</dbReference>
<dbReference type="SUPFAM" id="SSF53474">
    <property type="entry name" value="alpha/beta-Hydrolases"/>
    <property type="match status" value="1"/>
</dbReference>
<dbReference type="InterPro" id="IPR022742">
    <property type="entry name" value="Hydrolase_4"/>
</dbReference>
<protein>
    <submittedName>
        <fullName evidence="2">Alpha-beta hydrolase superfamily lysophospholipase</fullName>
    </submittedName>
</protein>
<sequence>MSFDDTDVLTTSTGAALAIRHMPAKGQVRGIIQINHGVAEHSLRYKRFAGFLSEHGFHIYAHDHRGHGLTRAQDAPAGRFAAKDGMDAVLRDVDAVNNEARLRYPDLPLIIFGHSLGGLVALNYVFKHQEKVDAAAVWNANFSAGMLGRFAQCLLLAERMFLGSDVPSMLLPKLTFQEWNRSVANPRTDFDWLSRDSAEVDLYVKDPLCGWSPTVSMWRDTFDLVFTGAKDSLLSKLRRNLPFNLVGGAKDPATAQGTSVNHLDHRMRKLGFIDVTTKIYPDTRHEGLNEINRELIMSEFANWAIRTASKASR</sequence>
<dbReference type="InterPro" id="IPR051044">
    <property type="entry name" value="MAG_DAG_Lipase"/>
</dbReference>
<keyword evidence="2" id="KW-0378">Hydrolase</keyword>
<keyword evidence="3" id="KW-1185">Reference proteome</keyword>
<evidence type="ECO:0000259" key="1">
    <source>
        <dbReference type="Pfam" id="PF12146"/>
    </source>
</evidence>
<accession>A0ABU0S6T0</accession>
<dbReference type="Proteomes" id="UP001237780">
    <property type="component" value="Unassembled WGS sequence"/>
</dbReference>
<dbReference type="GO" id="GO:0016787">
    <property type="term" value="F:hydrolase activity"/>
    <property type="evidence" value="ECO:0007669"/>
    <property type="project" value="UniProtKB-KW"/>
</dbReference>
<dbReference type="Gene3D" id="3.40.50.1820">
    <property type="entry name" value="alpha/beta hydrolase"/>
    <property type="match status" value="1"/>
</dbReference>
<comment type="caution">
    <text evidence="2">The sequence shown here is derived from an EMBL/GenBank/DDBJ whole genome shotgun (WGS) entry which is preliminary data.</text>
</comment>
<dbReference type="RefSeq" id="WP_307279250.1">
    <property type="nucleotide sequence ID" value="NZ_JAUSZT010000003.1"/>
</dbReference>
<gene>
    <name evidence="2" type="ORF">QFZ34_001634</name>
</gene>
<name>A0ABU0S6T0_9HYPH</name>
<dbReference type="PANTHER" id="PTHR11614">
    <property type="entry name" value="PHOSPHOLIPASE-RELATED"/>
    <property type="match status" value="1"/>
</dbReference>